<keyword evidence="2" id="KW-0472">Membrane</keyword>
<organism evidence="3 4">
    <name type="scientific">Rhizopus microsporus ATCC 52813</name>
    <dbReference type="NCBI Taxonomy" id="1340429"/>
    <lineage>
        <taxon>Eukaryota</taxon>
        <taxon>Fungi</taxon>
        <taxon>Fungi incertae sedis</taxon>
        <taxon>Mucoromycota</taxon>
        <taxon>Mucoromycotina</taxon>
        <taxon>Mucoromycetes</taxon>
        <taxon>Mucorales</taxon>
        <taxon>Mucorineae</taxon>
        <taxon>Rhizopodaceae</taxon>
        <taxon>Rhizopus</taxon>
    </lineage>
</organism>
<dbReference type="Pfam" id="PF12751">
    <property type="entry name" value="Vac7"/>
    <property type="match status" value="1"/>
</dbReference>
<dbReference type="GO" id="GO:1903778">
    <property type="term" value="P:protein localization to vacuolar membrane"/>
    <property type="evidence" value="ECO:0007669"/>
    <property type="project" value="TreeGrafter"/>
</dbReference>
<reference evidence="3 4" key="1">
    <citation type="journal article" date="2016" name="Proc. Natl. Acad. Sci. U.S.A.">
        <title>Lipid metabolic changes in an early divergent fungus govern the establishment of a mutualistic symbiosis with endobacteria.</title>
        <authorList>
            <person name="Lastovetsky O.A."/>
            <person name="Gaspar M.L."/>
            <person name="Mondo S.J."/>
            <person name="LaButti K.M."/>
            <person name="Sandor L."/>
            <person name="Grigoriev I.V."/>
            <person name="Henry S.A."/>
            <person name="Pawlowska T.E."/>
        </authorList>
    </citation>
    <scope>NUCLEOTIDE SEQUENCE [LARGE SCALE GENOMIC DNA]</scope>
    <source>
        <strain evidence="3 4">ATCC 52813</strain>
    </source>
</reference>
<dbReference type="GO" id="GO:0070772">
    <property type="term" value="C:PAS complex"/>
    <property type="evidence" value="ECO:0007669"/>
    <property type="project" value="TreeGrafter"/>
</dbReference>
<evidence type="ECO:0000256" key="2">
    <source>
        <dbReference type="SAM" id="Phobius"/>
    </source>
</evidence>
<dbReference type="Proteomes" id="UP000242254">
    <property type="component" value="Unassembled WGS sequence"/>
</dbReference>
<evidence type="ECO:0000313" key="3">
    <source>
        <dbReference type="EMBL" id="PHZ09186.1"/>
    </source>
</evidence>
<dbReference type="GO" id="GO:0010513">
    <property type="term" value="P:positive regulation of phosphatidylinositol biosynthetic process"/>
    <property type="evidence" value="ECO:0007669"/>
    <property type="project" value="TreeGrafter"/>
</dbReference>
<dbReference type="GO" id="GO:0000011">
    <property type="term" value="P:vacuole inheritance"/>
    <property type="evidence" value="ECO:0007669"/>
    <property type="project" value="TreeGrafter"/>
</dbReference>
<gene>
    <name evidence="3" type="ORF">RHIMIDRAFT_315711</name>
</gene>
<feature type="compositionally biased region" description="Basic and acidic residues" evidence="1">
    <location>
        <begin position="121"/>
        <end position="132"/>
    </location>
</feature>
<dbReference type="STRING" id="1340429.A0A2G4SLB9"/>
<accession>A0A2G4SLB9</accession>
<feature type="region of interest" description="Disordered" evidence="1">
    <location>
        <begin position="51"/>
        <end position="146"/>
    </location>
</feature>
<keyword evidence="2" id="KW-0812">Transmembrane</keyword>
<keyword evidence="4" id="KW-1185">Reference proteome</keyword>
<sequence length="520" mass="59366">MPTEEEESNSKSRRPFSSNAPMISDNIKHPMRRDLVLPNFDKNITVEKARFEPTVNDDQQQNDNTIKESTDAPSLKISASTPTITNTNTNNNNNSTTTTSTTISNNNNNNNNNNNPQPSSSEKRRQAKNENSRKKHKKPILHAAASPAEVFHRNLVDAVSNVEDSDENEHYVYPYSGAEGHLTDIQSSGMHRPLSVRSTPSTLFHESTRQSINSRIPTHSKSIGEWLRRAISRQNKPPEEEIEDEEEESYYRRPKLRSTVKDHYTNLDKKGLLSRMQDSFSNKKRTSTYPPTHYYGDVAGGYTSDDEDAPLLRTRQQKRPRPVKSTYRHAIYHSLWISLLFLLCILCIIVYNAKPLMDLNIEIGRVLATDKELIFDLKVTAENWNWWVIHIADADISVFAFSDIVPLDIQRVDPAEYLGSLTHFDEPLSIPSSLHKRKQEAISQIRIKSPGADASGNERWSRIIRYPYGLVVRGVLKYKKVPMYHTQSITICNVTQVNPITGTVWPDPDRTYCLSQDSLY</sequence>
<dbReference type="InterPro" id="IPR024260">
    <property type="entry name" value="Vac7"/>
</dbReference>
<keyword evidence="2" id="KW-1133">Transmembrane helix</keyword>
<dbReference type="EMBL" id="KZ303860">
    <property type="protein sequence ID" value="PHZ09186.1"/>
    <property type="molecule type" value="Genomic_DNA"/>
</dbReference>
<evidence type="ECO:0000256" key="1">
    <source>
        <dbReference type="SAM" id="MobiDB-lite"/>
    </source>
</evidence>
<name>A0A2G4SLB9_RHIZD</name>
<dbReference type="RefSeq" id="XP_023462894.1">
    <property type="nucleotide sequence ID" value="XM_023615016.1"/>
</dbReference>
<proteinExistence type="predicted"/>
<dbReference type="GeneID" id="35446005"/>
<feature type="compositionally biased region" description="Low complexity" evidence="1">
    <location>
        <begin position="80"/>
        <end position="116"/>
    </location>
</feature>
<dbReference type="GO" id="GO:0000329">
    <property type="term" value="C:fungal-type vacuole membrane"/>
    <property type="evidence" value="ECO:0007669"/>
    <property type="project" value="TreeGrafter"/>
</dbReference>
<protein>
    <submittedName>
        <fullName evidence="3">Uncharacterized protein</fullName>
    </submittedName>
</protein>
<feature type="transmembrane region" description="Helical" evidence="2">
    <location>
        <begin position="330"/>
        <end position="351"/>
    </location>
</feature>
<dbReference type="PANTHER" id="PTHR28258:SF1">
    <property type="entry name" value="VACUOLAR SEGREGATION PROTEIN 7"/>
    <property type="match status" value="1"/>
</dbReference>
<evidence type="ECO:0000313" key="4">
    <source>
        <dbReference type="Proteomes" id="UP000242254"/>
    </source>
</evidence>
<feature type="region of interest" description="Disordered" evidence="1">
    <location>
        <begin position="1"/>
        <end position="29"/>
    </location>
</feature>
<dbReference type="PANTHER" id="PTHR28258">
    <property type="entry name" value="VACUOLAR SEGREGATION PROTEIN 7"/>
    <property type="match status" value="1"/>
</dbReference>
<feature type="region of interest" description="Disordered" evidence="1">
    <location>
        <begin position="231"/>
        <end position="250"/>
    </location>
</feature>
<dbReference type="AlphaFoldDB" id="A0A2G4SLB9"/>